<dbReference type="GeneID" id="64704594"/>
<feature type="region of interest" description="Disordered" evidence="1">
    <location>
        <begin position="102"/>
        <end position="132"/>
    </location>
</feature>
<dbReference type="Proteomes" id="UP000823399">
    <property type="component" value="Unassembled WGS sequence"/>
</dbReference>
<name>A0A9P7JN08_9AGAM</name>
<proteinExistence type="predicted"/>
<sequence>MLVTVVNTCDQEELEESDEDKVVLRVVRHEEARRKIAVGRVKIAIRHASIGEGIKDAISNFEDAYMEVRHRNERLPPELFNAEEAKAFLARAQSGSVPTTLADIVEPPVSPGADSVGVDTSMSSGLGPYPVP</sequence>
<keyword evidence="3" id="KW-1185">Reference proteome</keyword>
<dbReference type="RefSeq" id="XP_041286823.1">
    <property type="nucleotide sequence ID" value="XM_041442335.1"/>
</dbReference>
<evidence type="ECO:0000313" key="2">
    <source>
        <dbReference type="EMBL" id="KAG2092298.1"/>
    </source>
</evidence>
<evidence type="ECO:0000313" key="3">
    <source>
        <dbReference type="Proteomes" id="UP000823399"/>
    </source>
</evidence>
<gene>
    <name evidence="2" type="ORF">F5147DRAFT_779693</name>
</gene>
<evidence type="ECO:0000256" key="1">
    <source>
        <dbReference type="SAM" id="MobiDB-lite"/>
    </source>
</evidence>
<organism evidence="2 3">
    <name type="scientific">Suillus discolor</name>
    <dbReference type="NCBI Taxonomy" id="1912936"/>
    <lineage>
        <taxon>Eukaryota</taxon>
        <taxon>Fungi</taxon>
        <taxon>Dikarya</taxon>
        <taxon>Basidiomycota</taxon>
        <taxon>Agaricomycotina</taxon>
        <taxon>Agaricomycetes</taxon>
        <taxon>Agaricomycetidae</taxon>
        <taxon>Boletales</taxon>
        <taxon>Suillineae</taxon>
        <taxon>Suillaceae</taxon>
        <taxon>Suillus</taxon>
    </lineage>
</organism>
<comment type="caution">
    <text evidence="2">The sequence shown here is derived from an EMBL/GenBank/DDBJ whole genome shotgun (WGS) entry which is preliminary data.</text>
</comment>
<reference evidence="2" key="1">
    <citation type="journal article" date="2020" name="New Phytol.">
        <title>Comparative genomics reveals dynamic genome evolution in host specialist ectomycorrhizal fungi.</title>
        <authorList>
            <person name="Lofgren L.A."/>
            <person name="Nguyen N.H."/>
            <person name="Vilgalys R."/>
            <person name="Ruytinx J."/>
            <person name="Liao H.L."/>
            <person name="Branco S."/>
            <person name="Kuo A."/>
            <person name="LaButti K."/>
            <person name="Lipzen A."/>
            <person name="Andreopoulos W."/>
            <person name="Pangilinan J."/>
            <person name="Riley R."/>
            <person name="Hundley H."/>
            <person name="Na H."/>
            <person name="Barry K."/>
            <person name="Grigoriev I.V."/>
            <person name="Stajich J.E."/>
            <person name="Kennedy P.G."/>
        </authorList>
    </citation>
    <scope>NUCLEOTIDE SEQUENCE</scope>
    <source>
        <strain evidence="2">FC423</strain>
    </source>
</reference>
<protein>
    <submittedName>
        <fullName evidence="2">Uncharacterized protein</fullName>
    </submittedName>
</protein>
<accession>A0A9P7JN08</accession>
<dbReference type="EMBL" id="JABBWM010000091">
    <property type="protein sequence ID" value="KAG2092298.1"/>
    <property type="molecule type" value="Genomic_DNA"/>
</dbReference>
<dbReference type="OrthoDB" id="2690901at2759"/>
<dbReference type="AlphaFoldDB" id="A0A9P7JN08"/>